<keyword evidence="1" id="KW-1133">Transmembrane helix</keyword>
<evidence type="ECO:0000313" key="2">
    <source>
        <dbReference type="EMBL" id="KAL0477592.1"/>
    </source>
</evidence>
<accession>A0AAW2YNB6</accession>
<proteinExistence type="predicted"/>
<organism evidence="2 3">
    <name type="scientific">Acrasis kona</name>
    <dbReference type="NCBI Taxonomy" id="1008807"/>
    <lineage>
        <taxon>Eukaryota</taxon>
        <taxon>Discoba</taxon>
        <taxon>Heterolobosea</taxon>
        <taxon>Tetramitia</taxon>
        <taxon>Eutetramitia</taxon>
        <taxon>Acrasidae</taxon>
        <taxon>Acrasis</taxon>
    </lineage>
</organism>
<feature type="non-terminal residue" evidence="2">
    <location>
        <position position="78"/>
    </location>
</feature>
<feature type="transmembrane region" description="Helical" evidence="1">
    <location>
        <begin position="20"/>
        <end position="45"/>
    </location>
</feature>
<dbReference type="Proteomes" id="UP001431209">
    <property type="component" value="Unassembled WGS sequence"/>
</dbReference>
<keyword evidence="3" id="KW-1185">Reference proteome</keyword>
<protein>
    <submittedName>
        <fullName evidence="2">Uncharacterized protein</fullName>
    </submittedName>
</protein>
<reference evidence="2 3" key="1">
    <citation type="submission" date="2024-03" db="EMBL/GenBank/DDBJ databases">
        <title>The Acrasis kona genome and developmental transcriptomes reveal deep origins of eukaryotic multicellular pathways.</title>
        <authorList>
            <person name="Sheikh S."/>
            <person name="Fu C.-J."/>
            <person name="Brown M.W."/>
            <person name="Baldauf S.L."/>
        </authorList>
    </citation>
    <scope>NUCLEOTIDE SEQUENCE [LARGE SCALE GENOMIC DNA]</scope>
    <source>
        <strain evidence="2 3">ATCC MYA-3509</strain>
    </source>
</reference>
<keyword evidence="1" id="KW-0472">Membrane</keyword>
<dbReference type="AlphaFoldDB" id="A0AAW2YNB6"/>
<gene>
    <name evidence="2" type="ORF">AKO1_002222</name>
</gene>
<dbReference type="EMBL" id="JAOPGA020000197">
    <property type="protein sequence ID" value="KAL0477592.1"/>
    <property type="molecule type" value="Genomic_DNA"/>
</dbReference>
<sequence>MCGILSSINYHISCTCVFSFTVYGATITCSASTTLLLFLVFLFFFGLSPSRFLLVYNDILTGLVFRPHQISSTGLSFG</sequence>
<keyword evidence="1" id="KW-0812">Transmembrane</keyword>
<evidence type="ECO:0000313" key="3">
    <source>
        <dbReference type="Proteomes" id="UP001431209"/>
    </source>
</evidence>
<name>A0AAW2YNB6_9EUKA</name>
<comment type="caution">
    <text evidence="2">The sequence shown here is derived from an EMBL/GenBank/DDBJ whole genome shotgun (WGS) entry which is preliminary data.</text>
</comment>
<evidence type="ECO:0000256" key="1">
    <source>
        <dbReference type="SAM" id="Phobius"/>
    </source>
</evidence>